<organism evidence="2 3">
    <name type="scientific">Liparis tanakae</name>
    <name type="common">Tanaka's snailfish</name>
    <dbReference type="NCBI Taxonomy" id="230148"/>
    <lineage>
        <taxon>Eukaryota</taxon>
        <taxon>Metazoa</taxon>
        <taxon>Chordata</taxon>
        <taxon>Craniata</taxon>
        <taxon>Vertebrata</taxon>
        <taxon>Euteleostomi</taxon>
        <taxon>Actinopterygii</taxon>
        <taxon>Neopterygii</taxon>
        <taxon>Teleostei</taxon>
        <taxon>Neoteleostei</taxon>
        <taxon>Acanthomorphata</taxon>
        <taxon>Eupercaria</taxon>
        <taxon>Perciformes</taxon>
        <taxon>Cottioidei</taxon>
        <taxon>Cottales</taxon>
        <taxon>Liparidae</taxon>
        <taxon>Liparis</taxon>
    </lineage>
</organism>
<name>A0A4Z2HWS9_9TELE</name>
<evidence type="ECO:0000313" key="3">
    <source>
        <dbReference type="Proteomes" id="UP000314294"/>
    </source>
</evidence>
<proteinExistence type="predicted"/>
<feature type="region of interest" description="Disordered" evidence="1">
    <location>
        <begin position="68"/>
        <end position="147"/>
    </location>
</feature>
<sequence>MLWYTEAHLQHGVQHVDLAGLVPGLRQSEALGGAHPVDPLHHSLQPGELHQHVLLLWTQAQRPHGVVHRLTHHLSGGGATRPSVQEQPVDSRGSRSYSARNRGSPAPCPAPPATDTSLNSSGQSLSSISSSAMPQLSPLEDRAKDAC</sequence>
<comment type="caution">
    <text evidence="2">The sequence shown here is derived from an EMBL/GenBank/DDBJ whole genome shotgun (WGS) entry which is preliminary data.</text>
</comment>
<dbReference type="Proteomes" id="UP000314294">
    <property type="component" value="Unassembled WGS sequence"/>
</dbReference>
<evidence type="ECO:0000313" key="2">
    <source>
        <dbReference type="EMBL" id="TNN69443.1"/>
    </source>
</evidence>
<gene>
    <name evidence="2" type="ORF">EYF80_020277</name>
</gene>
<dbReference type="EMBL" id="SRLO01000175">
    <property type="protein sequence ID" value="TNN69443.1"/>
    <property type="molecule type" value="Genomic_DNA"/>
</dbReference>
<evidence type="ECO:0000256" key="1">
    <source>
        <dbReference type="SAM" id="MobiDB-lite"/>
    </source>
</evidence>
<feature type="compositionally biased region" description="Polar residues" evidence="1">
    <location>
        <begin position="82"/>
        <end position="101"/>
    </location>
</feature>
<feature type="compositionally biased region" description="Low complexity" evidence="1">
    <location>
        <begin position="117"/>
        <end position="137"/>
    </location>
</feature>
<keyword evidence="3" id="KW-1185">Reference proteome</keyword>
<reference evidence="2 3" key="1">
    <citation type="submission" date="2019-03" db="EMBL/GenBank/DDBJ databases">
        <title>First draft genome of Liparis tanakae, snailfish: a comprehensive survey of snailfish specific genes.</title>
        <authorList>
            <person name="Kim W."/>
            <person name="Song I."/>
            <person name="Jeong J.-H."/>
            <person name="Kim D."/>
            <person name="Kim S."/>
            <person name="Ryu S."/>
            <person name="Song J.Y."/>
            <person name="Lee S.K."/>
        </authorList>
    </citation>
    <scope>NUCLEOTIDE SEQUENCE [LARGE SCALE GENOMIC DNA]</scope>
    <source>
        <tissue evidence="2">Muscle</tissue>
    </source>
</reference>
<protein>
    <submittedName>
        <fullName evidence="2">Uncharacterized protein</fullName>
    </submittedName>
</protein>
<dbReference type="AlphaFoldDB" id="A0A4Z2HWS9"/>
<accession>A0A4Z2HWS9</accession>